<sequence>ALHFLLRRPDIQWSHAERRDDATVLPGFDSGLDDVTMHYAARALIEFSGVTDLHYVAPELLP</sequence>
<dbReference type="Proteomes" id="UP001642464">
    <property type="component" value="Unassembled WGS sequence"/>
</dbReference>
<keyword evidence="2" id="KW-1185">Reference proteome</keyword>
<feature type="non-terminal residue" evidence="1">
    <location>
        <position position="1"/>
    </location>
</feature>
<evidence type="ECO:0000313" key="1">
    <source>
        <dbReference type="EMBL" id="CAK9050214.1"/>
    </source>
</evidence>
<name>A0ABP0MJB7_9DINO</name>
<accession>A0ABP0MJB7</accession>
<protein>
    <submittedName>
        <fullName evidence="1">Uncharacterized protein</fullName>
    </submittedName>
</protein>
<dbReference type="EMBL" id="CAXAMM010021602">
    <property type="protein sequence ID" value="CAK9050214.1"/>
    <property type="molecule type" value="Genomic_DNA"/>
</dbReference>
<feature type="non-terminal residue" evidence="1">
    <location>
        <position position="62"/>
    </location>
</feature>
<organism evidence="1 2">
    <name type="scientific">Durusdinium trenchii</name>
    <dbReference type="NCBI Taxonomy" id="1381693"/>
    <lineage>
        <taxon>Eukaryota</taxon>
        <taxon>Sar</taxon>
        <taxon>Alveolata</taxon>
        <taxon>Dinophyceae</taxon>
        <taxon>Suessiales</taxon>
        <taxon>Symbiodiniaceae</taxon>
        <taxon>Durusdinium</taxon>
    </lineage>
</organism>
<gene>
    <name evidence="1" type="ORF">SCF082_LOCUS27731</name>
</gene>
<comment type="caution">
    <text evidence="1">The sequence shown here is derived from an EMBL/GenBank/DDBJ whole genome shotgun (WGS) entry which is preliminary data.</text>
</comment>
<proteinExistence type="predicted"/>
<reference evidence="1 2" key="1">
    <citation type="submission" date="2024-02" db="EMBL/GenBank/DDBJ databases">
        <authorList>
            <person name="Chen Y."/>
            <person name="Shah S."/>
            <person name="Dougan E. K."/>
            <person name="Thang M."/>
            <person name="Chan C."/>
        </authorList>
    </citation>
    <scope>NUCLEOTIDE SEQUENCE [LARGE SCALE GENOMIC DNA]</scope>
</reference>
<evidence type="ECO:0000313" key="2">
    <source>
        <dbReference type="Proteomes" id="UP001642464"/>
    </source>
</evidence>